<organism evidence="1 2">
    <name type="scientific">Oleiphilus messinensis</name>
    <dbReference type="NCBI Taxonomy" id="141451"/>
    <lineage>
        <taxon>Bacteria</taxon>
        <taxon>Pseudomonadati</taxon>
        <taxon>Pseudomonadota</taxon>
        <taxon>Gammaproteobacteria</taxon>
        <taxon>Oceanospirillales</taxon>
        <taxon>Oleiphilaceae</taxon>
        <taxon>Oleiphilus</taxon>
    </lineage>
</organism>
<accession>A0A1Y0IHA2</accession>
<evidence type="ECO:0000313" key="1">
    <source>
        <dbReference type="EMBL" id="ARU59519.1"/>
    </source>
</evidence>
<dbReference type="KEGG" id="ome:OLMES_5539"/>
<dbReference type="EMBL" id="CP021425">
    <property type="protein sequence ID" value="ARU59519.1"/>
    <property type="molecule type" value="Genomic_DNA"/>
</dbReference>
<keyword evidence="1" id="KW-0808">Transferase</keyword>
<reference evidence="1 2" key="1">
    <citation type="submission" date="2017-05" db="EMBL/GenBank/DDBJ databases">
        <title>Genomic insights into alkan degradation activity of Oleiphilus messinensis.</title>
        <authorList>
            <person name="Kozyavkin S.A."/>
            <person name="Slesarev A.I."/>
            <person name="Golyshin P.N."/>
            <person name="Korzhenkov A."/>
            <person name="Golyshina O.N."/>
            <person name="Toshchakov S.V."/>
        </authorList>
    </citation>
    <scope>NUCLEOTIDE SEQUENCE [LARGE SCALE GENOMIC DNA]</scope>
    <source>
        <strain evidence="1 2">ME102</strain>
    </source>
</reference>
<sequence>MRTFSLIRKLARNWRVKVLLQNLIGLLPGALGFRLNEQLTRLIRGGAIESRVNFEARIRSGIENLELMQSTCGVRIRNKCILEWGTGWHGIDIILFYLAGAREIYTFDHHGHLSYPNFRKSIQQCLEHPDMLKLLGTESESAVHDERIAVLKRVYVDKAPNSELLKAFNVHYLIAPDCSPERFNGPSVKIDIFYSNSVLQRIPESILVTNLQRLNKDWFSSDISFFHKLDLFDANALRHVDQSLWRLHYLYYSDFTFTKLISGRFNSQNRLRECEFIRLFEMLGLSARHIKSYIDREDVKRIAKHKLAARFKDYLPEELAVTHSLLAFRRDPLSQPLSCHTDLSRSVREIEYYDYQTVIDRKSNVA</sequence>
<keyword evidence="2" id="KW-1185">Reference proteome</keyword>
<keyword evidence="1" id="KW-0489">Methyltransferase</keyword>
<protein>
    <submittedName>
        <fullName evidence="1">Methyltransferase type 11</fullName>
    </submittedName>
</protein>
<gene>
    <name evidence="1" type="ORF">OLMES_5539</name>
</gene>
<dbReference type="AlphaFoldDB" id="A0A1Y0IHA2"/>
<evidence type="ECO:0000313" key="2">
    <source>
        <dbReference type="Proteomes" id="UP000196027"/>
    </source>
</evidence>
<dbReference type="GO" id="GO:0008168">
    <property type="term" value="F:methyltransferase activity"/>
    <property type="evidence" value="ECO:0007669"/>
    <property type="project" value="UniProtKB-KW"/>
</dbReference>
<proteinExistence type="predicted"/>
<dbReference type="Proteomes" id="UP000196027">
    <property type="component" value="Chromosome"/>
</dbReference>
<name>A0A1Y0IHA2_9GAMM</name>
<dbReference type="GO" id="GO:0032259">
    <property type="term" value="P:methylation"/>
    <property type="evidence" value="ECO:0007669"/>
    <property type="project" value="UniProtKB-KW"/>
</dbReference>